<reference evidence="2" key="1">
    <citation type="journal article" date="2013" name="Stand. Genomic Sci.">
        <title>Genome sequence of the Litoreibacter arenae type strain (DSM 19593(T)), a member of the Roseobacter clade isolated from sea sand.</title>
        <authorList>
            <person name="Riedel T."/>
            <person name="Fiebig A."/>
            <person name="Petersen J."/>
            <person name="Gronow S."/>
            <person name="Kyrpides N.C."/>
            <person name="Goker M."/>
            <person name="Klenk H.P."/>
        </authorList>
    </citation>
    <scope>NUCLEOTIDE SEQUENCE [LARGE SCALE GENOMIC DNA]</scope>
    <source>
        <strain evidence="2">DSM 19593</strain>
    </source>
</reference>
<evidence type="ECO:0000313" key="2">
    <source>
        <dbReference type="Proteomes" id="UP000015351"/>
    </source>
</evidence>
<accession>S9QJS5</accession>
<keyword evidence="2" id="KW-1185">Reference proteome</keyword>
<evidence type="ECO:0000313" key="1">
    <source>
        <dbReference type="EMBL" id="EPX79848.1"/>
    </source>
</evidence>
<dbReference type="Proteomes" id="UP000015351">
    <property type="component" value="Unassembled WGS sequence"/>
</dbReference>
<name>S9QJS5_9RHOB</name>
<gene>
    <name evidence="1" type="ORF">thalar_01184</name>
</gene>
<dbReference type="STRING" id="1123360.thalar_01184"/>
<dbReference type="InterPro" id="IPR045467">
    <property type="entry name" value="DUF6497"/>
</dbReference>
<proteinExistence type="predicted"/>
<sequence length="131" mass="14318">MTLIGSAFVTTPILAEQPPLRAVSAVEYEPHEILFEPAEADRPERRIVRIRLVAPGIADKEKFGFEVIEADFQSLCDSEGLRIVAESAPNAREIIVSVASGRVPFGETVPNVVQYFDAFSVDGDTCVWVGL</sequence>
<dbReference type="HOGENOM" id="CLU_125473_0_0_5"/>
<dbReference type="RefSeq" id="WP_021099754.1">
    <property type="nucleotide sequence ID" value="NZ_KE557306.1"/>
</dbReference>
<comment type="caution">
    <text evidence="1">The sequence shown here is derived from an EMBL/GenBank/DDBJ whole genome shotgun (WGS) entry which is preliminary data.</text>
</comment>
<protein>
    <recommendedName>
        <fullName evidence="3">Acetolactate synthase</fullName>
    </recommendedName>
</protein>
<evidence type="ECO:0008006" key="3">
    <source>
        <dbReference type="Google" id="ProtNLM"/>
    </source>
</evidence>
<dbReference type="AlphaFoldDB" id="S9QJS5"/>
<dbReference type="EMBL" id="AONI01000009">
    <property type="protein sequence ID" value="EPX79848.1"/>
    <property type="molecule type" value="Genomic_DNA"/>
</dbReference>
<organism evidence="1 2">
    <name type="scientific">Litoreibacter arenae DSM 19593</name>
    <dbReference type="NCBI Taxonomy" id="1123360"/>
    <lineage>
        <taxon>Bacteria</taxon>
        <taxon>Pseudomonadati</taxon>
        <taxon>Pseudomonadota</taxon>
        <taxon>Alphaproteobacteria</taxon>
        <taxon>Rhodobacterales</taxon>
        <taxon>Roseobacteraceae</taxon>
        <taxon>Litoreibacter</taxon>
    </lineage>
</organism>
<dbReference type="OrthoDB" id="7862028at2"/>
<dbReference type="Pfam" id="PF20107">
    <property type="entry name" value="DUF6497"/>
    <property type="match status" value="1"/>
</dbReference>